<dbReference type="PIRSF" id="PIRSF005557">
    <property type="entry name" value="Sialyl_trans"/>
    <property type="match status" value="1"/>
</dbReference>
<dbReference type="Gene3D" id="3.90.1480.20">
    <property type="entry name" value="Glycosyl transferase family 29"/>
    <property type="match status" value="1"/>
</dbReference>
<evidence type="ECO:0000256" key="9">
    <source>
        <dbReference type="ARBA" id="ARBA00023136"/>
    </source>
</evidence>
<evidence type="ECO:0000256" key="10">
    <source>
        <dbReference type="ARBA" id="ARBA00023157"/>
    </source>
</evidence>
<evidence type="ECO:0000313" key="14">
    <source>
        <dbReference type="EnsemblMetazoa" id="XP_011672902"/>
    </source>
</evidence>
<dbReference type="InterPro" id="IPR038578">
    <property type="entry name" value="GT29-like_sf"/>
</dbReference>
<feature type="transmembrane region" description="Helical" evidence="13">
    <location>
        <begin position="169"/>
        <end position="187"/>
    </location>
</feature>
<protein>
    <submittedName>
        <fullName evidence="14">Uncharacterized protein</fullName>
    </submittedName>
</protein>
<keyword evidence="6" id="KW-0735">Signal-anchor</keyword>
<keyword evidence="7 13" id="KW-1133">Transmembrane helix</keyword>
<dbReference type="GO" id="GO:0009311">
    <property type="term" value="P:oligosaccharide metabolic process"/>
    <property type="evidence" value="ECO:0000318"/>
    <property type="project" value="GO_Central"/>
</dbReference>
<dbReference type="GO" id="GO:0006491">
    <property type="term" value="P:N-glycan processing"/>
    <property type="evidence" value="ECO:0000318"/>
    <property type="project" value="GO_Central"/>
</dbReference>
<evidence type="ECO:0000256" key="8">
    <source>
        <dbReference type="ARBA" id="ARBA00023034"/>
    </source>
</evidence>
<dbReference type="InterPro" id="IPR012163">
    <property type="entry name" value="Sialyl_trans"/>
</dbReference>
<dbReference type="InterPro" id="IPR050943">
    <property type="entry name" value="Glycosyltr_29_Sialyltrsf"/>
</dbReference>
<dbReference type="RefSeq" id="XP_011672902.2">
    <property type="nucleotide sequence ID" value="XM_011674600.2"/>
</dbReference>
<keyword evidence="9 13" id="KW-0472">Membrane</keyword>
<dbReference type="GO" id="GO:0000139">
    <property type="term" value="C:Golgi membrane"/>
    <property type="evidence" value="ECO:0007669"/>
    <property type="project" value="UniProtKB-SubCell"/>
</dbReference>
<evidence type="ECO:0000256" key="6">
    <source>
        <dbReference type="ARBA" id="ARBA00022968"/>
    </source>
</evidence>
<dbReference type="Pfam" id="PF00777">
    <property type="entry name" value="Glyco_transf_29"/>
    <property type="match status" value="1"/>
</dbReference>
<dbReference type="OrthoDB" id="10264956at2759"/>
<evidence type="ECO:0000256" key="4">
    <source>
        <dbReference type="ARBA" id="ARBA00022679"/>
    </source>
</evidence>
<keyword evidence="15" id="KW-1185">Reference proteome</keyword>
<comment type="similarity">
    <text evidence="2">Belongs to the glycosyltransferase 29 family.</text>
</comment>
<accession>A0A7M7HKJ0</accession>
<evidence type="ECO:0000256" key="2">
    <source>
        <dbReference type="ARBA" id="ARBA00006003"/>
    </source>
</evidence>
<keyword evidence="5 13" id="KW-0812">Transmembrane</keyword>
<evidence type="ECO:0000256" key="11">
    <source>
        <dbReference type="ARBA" id="ARBA00023180"/>
    </source>
</evidence>
<dbReference type="GeneID" id="105442467"/>
<dbReference type="AlphaFoldDB" id="A0A7M7HKJ0"/>
<evidence type="ECO:0000256" key="12">
    <source>
        <dbReference type="PIRSR" id="PIRSR005557-2"/>
    </source>
</evidence>
<feature type="transmembrane region" description="Helical" evidence="13">
    <location>
        <begin position="199"/>
        <end position="222"/>
    </location>
</feature>
<dbReference type="PANTHER" id="PTHR11987">
    <property type="entry name" value="ALPHA-2,8-SIALYLTRANSFERASE"/>
    <property type="match status" value="1"/>
</dbReference>
<proteinExistence type="inferred from homology"/>
<reference evidence="15" key="1">
    <citation type="submission" date="2015-02" db="EMBL/GenBank/DDBJ databases">
        <title>Genome sequencing for Strongylocentrotus purpuratus.</title>
        <authorList>
            <person name="Murali S."/>
            <person name="Liu Y."/>
            <person name="Vee V."/>
            <person name="English A."/>
            <person name="Wang M."/>
            <person name="Skinner E."/>
            <person name="Han Y."/>
            <person name="Muzny D.M."/>
            <person name="Worley K.C."/>
            <person name="Gibbs R.A."/>
        </authorList>
    </citation>
    <scope>NUCLEOTIDE SEQUENCE</scope>
</reference>
<organism evidence="14 15">
    <name type="scientific">Strongylocentrotus purpuratus</name>
    <name type="common">Purple sea urchin</name>
    <dbReference type="NCBI Taxonomy" id="7668"/>
    <lineage>
        <taxon>Eukaryota</taxon>
        <taxon>Metazoa</taxon>
        <taxon>Echinodermata</taxon>
        <taxon>Eleutherozoa</taxon>
        <taxon>Echinozoa</taxon>
        <taxon>Echinoidea</taxon>
        <taxon>Euechinoidea</taxon>
        <taxon>Echinacea</taxon>
        <taxon>Camarodonta</taxon>
        <taxon>Echinidea</taxon>
        <taxon>Strongylocentrotidae</taxon>
        <taxon>Strongylocentrotus</taxon>
    </lineage>
</organism>
<dbReference type="InterPro" id="IPR001675">
    <property type="entry name" value="Glyco_trans_29"/>
</dbReference>
<keyword evidence="3" id="KW-0328">Glycosyltransferase</keyword>
<evidence type="ECO:0000256" key="1">
    <source>
        <dbReference type="ARBA" id="ARBA00004323"/>
    </source>
</evidence>
<feature type="disulfide bond" evidence="12">
    <location>
        <begin position="60"/>
        <end position="210"/>
    </location>
</feature>
<dbReference type="InParanoid" id="A0A7M7HKJ0"/>
<evidence type="ECO:0000256" key="5">
    <source>
        <dbReference type="ARBA" id="ARBA00022692"/>
    </source>
</evidence>
<evidence type="ECO:0000256" key="13">
    <source>
        <dbReference type="SAM" id="Phobius"/>
    </source>
</evidence>
<sequence>MKTAPPNLYIRDKVSKIVRPWEIIQIYKRSIEPEDFDFEVNETLIRRHNKTESLPEQQTCAVVGNSGILSDSNCGRAIDSHDYIYRMNLAPFGQEYGKDVGYRTNITTLNYSQLKSMAKCAKKRFAKMSPARALMLTNMKLYNHSVIWYPKGGSRKGNMNALSRGMKDIFNFTAGWAYSPVSLFGAVPRIWKKRTPSTGLLLLSAASLFCERITMYGFYPFYVDSRNKTLMYHYYDSDPLNYTTNAHKMPLEFKIYLELEKQFAVKIQLGDCLKTAV</sequence>
<dbReference type="OMA" id="FCANINL"/>
<dbReference type="CDD" id="cd23963">
    <property type="entry name" value="GT29_ST8SIA"/>
    <property type="match status" value="1"/>
</dbReference>
<keyword evidence="4" id="KW-0808">Transferase</keyword>
<keyword evidence="8" id="KW-0333">Golgi apparatus</keyword>
<name>A0A7M7HKJ0_STRPU</name>
<evidence type="ECO:0000313" key="15">
    <source>
        <dbReference type="Proteomes" id="UP000007110"/>
    </source>
</evidence>
<dbReference type="EnsemblMetazoa" id="XM_011674600">
    <property type="protein sequence ID" value="XP_011672902"/>
    <property type="gene ID" value="LOC105442467"/>
</dbReference>
<keyword evidence="11" id="KW-0325">Glycoprotein</keyword>
<evidence type="ECO:0000256" key="7">
    <source>
        <dbReference type="ARBA" id="ARBA00022989"/>
    </source>
</evidence>
<comment type="subcellular location">
    <subcellularLocation>
        <location evidence="1">Golgi apparatus membrane</location>
        <topology evidence="1">Single-pass type II membrane protein</topology>
    </subcellularLocation>
</comment>
<dbReference type="Proteomes" id="UP000007110">
    <property type="component" value="Unassembled WGS sequence"/>
</dbReference>
<dbReference type="GO" id="GO:0003828">
    <property type="term" value="F:alpha-N-acetylneuraminate alpha-2,8-sialyltransferase activity"/>
    <property type="evidence" value="ECO:0000318"/>
    <property type="project" value="GO_Central"/>
</dbReference>
<dbReference type="PANTHER" id="PTHR11987:SF52">
    <property type="entry name" value="CMP-N-ACETYLNEURAMINATE-POLY-ALPHA-2, 8-SIALYLTRANSFERASE-LIKE ISOFORM X1"/>
    <property type="match status" value="1"/>
</dbReference>
<dbReference type="KEGG" id="spu:105442467"/>
<evidence type="ECO:0000256" key="3">
    <source>
        <dbReference type="ARBA" id="ARBA00022676"/>
    </source>
</evidence>
<reference evidence="14" key="2">
    <citation type="submission" date="2021-01" db="UniProtKB">
        <authorList>
            <consortium name="EnsemblMetazoa"/>
        </authorList>
    </citation>
    <scope>IDENTIFICATION</scope>
</reference>
<keyword evidence="10" id="KW-1015">Disulfide bond</keyword>